<dbReference type="PANTHER" id="PTHR42917:SF2">
    <property type="entry name" value="2,4-DIENOYL-COA REDUCTASE [(2E)-ENOYL-COA-PRODUCING]"/>
    <property type="match status" value="1"/>
</dbReference>
<dbReference type="InterPro" id="IPR023753">
    <property type="entry name" value="FAD/NAD-binding_dom"/>
</dbReference>
<evidence type="ECO:0000256" key="7">
    <source>
        <dbReference type="ARBA" id="ARBA00023002"/>
    </source>
</evidence>
<dbReference type="InterPro" id="IPR023967">
    <property type="entry name" value="CHP03996_oxidoreductase"/>
</dbReference>
<evidence type="ECO:0000259" key="11">
    <source>
        <dbReference type="Pfam" id="PF07992"/>
    </source>
</evidence>
<dbReference type="SUPFAM" id="SSF51971">
    <property type="entry name" value="Nucleotide-binding domain"/>
    <property type="match status" value="1"/>
</dbReference>
<comment type="caution">
    <text evidence="12">The sequence shown here is derived from an EMBL/GenBank/DDBJ whole genome shotgun (WGS) entry which is preliminary data.</text>
</comment>
<proteinExistence type="inferred from homology"/>
<sequence length="644" mass="67244">MSGSRGPALADPVVVAGRTAPSRLMFGPHETNLGRGRSLTRRHVAYYERRAAGGAGLVVTETASVHPSDWPYERAPLAADCGPGWAAVVDACRPHGALVLAGLGHAGSQGSSAYGQSALWAPSRVPDVVSREMPMEMEDAEIRALRDGFARSAALAVASGADGVEIDAGQHSLLRQFLSGLTNLREDGYGDDRARCLREVLLAAREAVGDGHVLGLRLSCDELAPWAGITPEQAAAVAREAAAAVDYLVVVRGSAMNVSATRPDLHTPPGFNEELCRSVRTAVDGAALVVLQGSVVDPAQAERAVREGSADLVEMTRAQIAEPDLLRLWRDGRAERIRPCVLCNQKCRVRDNRNPIVSCAVEPRSGHETEDPAEAGRDARVLDVLVAGAGPAGLEAARVLALRGHTVELVERGDRLGGGLLRAAAVGGRDRFGRLVAWWEGELRRLGVTVRTGVALTQADLERAAADGRAVVVATGSVTGPRDYGVDEGGRVLDVAELLDGRDLPDGPAVVFDPVGDGVGVGVAESLAASGRPTAIVTQDPVVGTQLALTGDLADANGRLQRAGVTLVRRARPLVVGREVVVEDVLTGVTSSLACGVLVHCGHRLPDESLTAPVVAGDRVAPRTVHEAVLEGRRAALALAGEGR</sequence>
<organism evidence="12 13">
    <name type="scientific">Streptomyces viridiviolaceus</name>
    <dbReference type="NCBI Taxonomy" id="68282"/>
    <lineage>
        <taxon>Bacteria</taxon>
        <taxon>Bacillati</taxon>
        <taxon>Actinomycetota</taxon>
        <taxon>Actinomycetes</taxon>
        <taxon>Kitasatosporales</taxon>
        <taxon>Streptomycetaceae</taxon>
        <taxon>Streptomyces</taxon>
    </lineage>
</organism>
<dbReference type="EMBL" id="JBHSYM010000010">
    <property type="protein sequence ID" value="MFC7011258.1"/>
    <property type="molecule type" value="Genomic_DNA"/>
</dbReference>
<keyword evidence="8" id="KW-0408">Iron</keyword>
<comment type="similarity">
    <text evidence="3">In the N-terminal section; belongs to the NADH:flavin oxidoreductase/NADH oxidase family.</text>
</comment>
<dbReference type="InterPro" id="IPR051793">
    <property type="entry name" value="NADH:flavin_oxidoreductase"/>
</dbReference>
<accession>A0ABW2DU56</accession>
<evidence type="ECO:0000256" key="2">
    <source>
        <dbReference type="ARBA" id="ARBA00001966"/>
    </source>
</evidence>
<keyword evidence="13" id="KW-1185">Reference proteome</keyword>
<evidence type="ECO:0000256" key="3">
    <source>
        <dbReference type="ARBA" id="ARBA00011048"/>
    </source>
</evidence>
<dbReference type="InterPro" id="IPR036188">
    <property type="entry name" value="FAD/NAD-bd_sf"/>
</dbReference>
<evidence type="ECO:0000256" key="4">
    <source>
        <dbReference type="ARBA" id="ARBA00022630"/>
    </source>
</evidence>
<dbReference type="Gene3D" id="3.50.50.60">
    <property type="entry name" value="FAD/NAD(P)-binding domain"/>
    <property type="match status" value="1"/>
</dbReference>
<dbReference type="Gene3D" id="3.40.50.720">
    <property type="entry name" value="NAD(P)-binding Rossmann-like Domain"/>
    <property type="match status" value="1"/>
</dbReference>
<keyword evidence="9" id="KW-0411">Iron-sulfur</keyword>
<dbReference type="Pfam" id="PF00724">
    <property type="entry name" value="Oxidored_FMN"/>
    <property type="match status" value="1"/>
</dbReference>
<dbReference type="Gene3D" id="3.20.20.70">
    <property type="entry name" value="Aldolase class I"/>
    <property type="match status" value="1"/>
</dbReference>
<keyword evidence="4" id="KW-0285">Flavoprotein</keyword>
<dbReference type="InterPro" id="IPR013785">
    <property type="entry name" value="Aldolase_TIM"/>
</dbReference>
<gene>
    <name evidence="12" type="ORF">ACFQMH_05925</name>
</gene>
<feature type="domain" description="NADH:flavin oxidoreductase/NADH oxidase N-terminal" evidence="10">
    <location>
        <begin position="34"/>
        <end position="333"/>
    </location>
</feature>
<evidence type="ECO:0000256" key="1">
    <source>
        <dbReference type="ARBA" id="ARBA00001917"/>
    </source>
</evidence>
<dbReference type="PANTHER" id="PTHR42917">
    <property type="entry name" value="2,4-DIENOYL-COA REDUCTASE"/>
    <property type="match status" value="1"/>
</dbReference>
<evidence type="ECO:0000256" key="9">
    <source>
        <dbReference type="ARBA" id="ARBA00023014"/>
    </source>
</evidence>
<dbReference type="SUPFAM" id="SSF51395">
    <property type="entry name" value="FMN-linked oxidoreductases"/>
    <property type="match status" value="1"/>
</dbReference>
<reference evidence="13" key="1">
    <citation type="journal article" date="2019" name="Int. J. Syst. Evol. Microbiol.">
        <title>The Global Catalogue of Microorganisms (GCM) 10K type strain sequencing project: providing services to taxonomists for standard genome sequencing and annotation.</title>
        <authorList>
            <consortium name="The Broad Institute Genomics Platform"/>
            <consortium name="The Broad Institute Genome Sequencing Center for Infectious Disease"/>
            <person name="Wu L."/>
            <person name="Ma J."/>
        </authorList>
    </citation>
    <scope>NUCLEOTIDE SEQUENCE [LARGE SCALE GENOMIC DNA]</scope>
    <source>
        <strain evidence="13">JCM 4855</strain>
    </source>
</reference>
<dbReference type="Pfam" id="PF07992">
    <property type="entry name" value="Pyr_redox_2"/>
    <property type="match status" value="1"/>
</dbReference>
<evidence type="ECO:0000259" key="10">
    <source>
        <dbReference type="Pfam" id="PF00724"/>
    </source>
</evidence>
<protein>
    <submittedName>
        <fullName evidence="12">Mycofactocin system FadH/OYE family oxidoreductase 1</fullName>
    </submittedName>
</protein>
<comment type="cofactor">
    <cofactor evidence="1">
        <name>FMN</name>
        <dbReference type="ChEBI" id="CHEBI:58210"/>
    </cofactor>
</comment>
<evidence type="ECO:0000256" key="5">
    <source>
        <dbReference type="ARBA" id="ARBA00022643"/>
    </source>
</evidence>
<evidence type="ECO:0000313" key="13">
    <source>
        <dbReference type="Proteomes" id="UP001596409"/>
    </source>
</evidence>
<dbReference type="Proteomes" id="UP001596409">
    <property type="component" value="Unassembled WGS sequence"/>
</dbReference>
<evidence type="ECO:0000256" key="8">
    <source>
        <dbReference type="ARBA" id="ARBA00023004"/>
    </source>
</evidence>
<evidence type="ECO:0000313" key="12">
    <source>
        <dbReference type="EMBL" id="MFC7011258.1"/>
    </source>
</evidence>
<feature type="domain" description="FAD/NAD(P)-binding" evidence="11">
    <location>
        <begin position="383"/>
        <end position="607"/>
    </location>
</feature>
<comment type="cofactor">
    <cofactor evidence="2">
        <name>[4Fe-4S] cluster</name>
        <dbReference type="ChEBI" id="CHEBI:49883"/>
    </cofactor>
</comment>
<evidence type="ECO:0000256" key="6">
    <source>
        <dbReference type="ARBA" id="ARBA00022723"/>
    </source>
</evidence>
<name>A0ABW2DU56_9ACTN</name>
<dbReference type="RefSeq" id="WP_189879741.1">
    <property type="nucleotide sequence ID" value="NZ_BMWA01000035.1"/>
</dbReference>
<keyword evidence="7" id="KW-0560">Oxidoreductase</keyword>
<keyword evidence="6" id="KW-0479">Metal-binding</keyword>
<dbReference type="NCBIfam" id="TIGR03996">
    <property type="entry name" value="mycofact_OYE_1"/>
    <property type="match status" value="1"/>
</dbReference>
<keyword evidence="5" id="KW-0288">FMN</keyword>
<dbReference type="InterPro" id="IPR001155">
    <property type="entry name" value="OxRdtase_FMN_N"/>
</dbReference>